<organism evidence="2 3">
    <name type="scientific">Portunus trituberculatus</name>
    <name type="common">Swimming crab</name>
    <name type="synonym">Neptunus trituberculatus</name>
    <dbReference type="NCBI Taxonomy" id="210409"/>
    <lineage>
        <taxon>Eukaryota</taxon>
        <taxon>Metazoa</taxon>
        <taxon>Ecdysozoa</taxon>
        <taxon>Arthropoda</taxon>
        <taxon>Crustacea</taxon>
        <taxon>Multicrustacea</taxon>
        <taxon>Malacostraca</taxon>
        <taxon>Eumalacostraca</taxon>
        <taxon>Eucarida</taxon>
        <taxon>Decapoda</taxon>
        <taxon>Pleocyemata</taxon>
        <taxon>Brachyura</taxon>
        <taxon>Eubrachyura</taxon>
        <taxon>Portunoidea</taxon>
        <taxon>Portunidae</taxon>
        <taxon>Portuninae</taxon>
        <taxon>Portunus</taxon>
    </lineage>
</organism>
<keyword evidence="3" id="KW-1185">Reference proteome</keyword>
<gene>
    <name evidence="2" type="ORF">E2C01_098561</name>
</gene>
<comment type="caution">
    <text evidence="2">The sequence shown here is derived from an EMBL/GenBank/DDBJ whole genome shotgun (WGS) entry which is preliminary data.</text>
</comment>
<feature type="region of interest" description="Disordered" evidence="1">
    <location>
        <begin position="33"/>
        <end position="79"/>
    </location>
</feature>
<protein>
    <submittedName>
        <fullName evidence="2">Uncharacterized protein</fullName>
    </submittedName>
</protein>
<accession>A0A5B7JY52</accession>
<evidence type="ECO:0000313" key="3">
    <source>
        <dbReference type="Proteomes" id="UP000324222"/>
    </source>
</evidence>
<feature type="compositionally biased region" description="Basic and acidic residues" evidence="1">
    <location>
        <begin position="33"/>
        <end position="55"/>
    </location>
</feature>
<sequence>MQTEAPPSTTFGLTVSPALIQDAYLENYENQLEKEMERELEERERDRGNKGREEFQMVGGDSTEPPNGIRPRKIWETLL</sequence>
<dbReference type="Proteomes" id="UP000324222">
    <property type="component" value="Unassembled WGS sequence"/>
</dbReference>
<name>A0A5B7JY52_PORTR</name>
<dbReference type="EMBL" id="VSRR010133886">
    <property type="protein sequence ID" value="MPD02952.1"/>
    <property type="molecule type" value="Genomic_DNA"/>
</dbReference>
<evidence type="ECO:0000313" key="2">
    <source>
        <dbReference type="EMBL" id="MPD02952.1"/>
    </source>
</evidence>
<proteinExistence type="predicted"/>
<evidence type="ECO:0000256" key="1">
    <source>
        <dbReference type="SAM" id="MobiDB-lite"/>
    </source>
</evidence>
<dbReference type="AlphaFoldDB" id="A0A5B7JY52"/>
<reference evidence="2 3" key="1">
    <citation type="submission" date="2019-05" db="EMBL/GenBank/DDBJ databases">
        <title>Another draft genome of Portunus trituberculatus and its Hox gene families provides insights of decapod evolution.</title>
        <authorList>
            <person name="Jeong J.-H."/>
            <person name="Song I."/>
            <person name="Kim S."/>
            <person name="Choi T."/>
            <person name="Kim D."/>
            <person name="Ryu S."/>
            <person name="Kim W."/>
        </authorList>
    </citation>
    <scope>NUCLEOTIDE SEQUENCE [LARGE SCALE GENOMIC DNA]</scope>
    <source>
        <tissue evidence="2">Muscle</tissue>
    </source>
</reference>